<protein>
    <submittedName>
        <fullName evidence="1">Uncharacterized protein</fullName>
    </submittedName>
</protein>
<dbReference type="AlphaFoldDB" id="A0A381ZCY0"/>
<sequence>MGIKTYIKLGLDSSVAITGEDESLKLNVISSSSRLLIISNI</sequence>
<feature type="non-terminal residue" evidence="1">
    <location>
        <position position="41"/>
    </location>
</feature>
<name>A0A381ZCY0_9ZZZZ</name>
<gene>
    <name evidence="1" type="ORF">METZ01_LOCUS139828</name>
</gene>
<reference evidence="1" key="1">
    <citation type="submission" date="2018-05" db="EMBL/GenBank/DDBJ databases">
        <authorList>
            <person name="Lanie J.A."/>
            <person name="Ng W.-L."/>
            <person name="Kazmierczak K.M."/>
            <person name="Andrzejewski T.M."/>
            <person name="Davidsen T.M."/>
            <person name="Wayne K.J."/>
            <person name="Tettelin H."/>
            <person name="Glass J.I."/>
            <person name="Rusch D."/>
            <person name="Podicherti R."/>
            <person name="Tsui H.-C.T."/>
            <person name="Winkler M.E."/>
        </authorList>
    </citation>
    <scope>NUCLEOTIDE SEQUENCE</scope>
</reference>
<evidence type="ECO:0000313" key="1">
    <source>
        <dbReference type="EMBL" id="SVA86974.1"/>
    </source>
</evidence>
<accession>A0A381ZCY0</accession>
<dbReference type="EMBL" id="UINC01020797">
    <property type="protein sequence ID" value="SVA86974.1"/>
    <property type="molecule type" value="Genomic_DNA"/>
</dbReference>
<proteinExistence type="predicted"/>
<organism evidence="1">
    <name type="scientific">marine metagenome</name>
    <dbReference type="NCBI Taxonomy" id="408172"/>
    <lineage>
        <taxon>unclassified sequences</taxon>
        <taxon>metagenomes</taxon>
        <taxon>ecological metagenomes</taxon>
    </lineage>
</organism>